<dbReference type="Proteomes" id="UP001375370">
    <property type="component" value="Chromosome"/>
</dbReference>
<dbReference type="InterPro" id="IPR006015">
    <property type="entry name" value="Universal_stress_UspA"/>
</dbReference>
<evidence type="ECO:0000313" key="3">
    <source>
        <dbReference type="EMBL" id="WWX24698.1"/>
    </source>
</evidence>
<organism evidence="3 4">
    <name type="scientific">Candidatus Dehalogenimonas loeffleri</name>
    <dbReference type="NCBI Taxonomy" id="3127115"/>
    <lineage>
        <taxon>Bacteria</taxon>
        <taxon>Bacillati</taxon>
        <taxon>Chloroflexota</taxon>
        <taxon>Dehalococcoidia</taxon>
        <taxon>Dehalococcoidales</taxon>
        <taxon>Dehalococcoidaceae</taxon>
        <taxon>Dehalogenimonas</taxon>
    </lineage>
</organism>
<proteinExistence type="inferred from homology"/>
<reference evidence="3 4" key="1">
    <citation type="submission" date="2024-03" db="EMBL/GenBank/DDBJ databases">
        <title>A Dehalogenimonas Isolated from Estuarine Sediments Dihaloeliminates Chlorinated Alkanes.</title>
        <authorList>
            <person name="Yang Y."/>
            <person name="Wang H."/>
        </authorList>
    </citation>
    <scope>NUCLEOTIDE SEQUENCE [LARGE SCALE GENOMIC DNA]</scope>
    <source>
        <strain evidence="3 4">W</strain>
    </source>
</reference>
<gene>
    <name evidence="3" type="ORF">V8247_05365</name>
</gene>
<dbReference type="PRINTS" id="PR01438">
    <property type="entry name" value="UNVRSLSTRESS"/>
</dbReference>
<accession>A0ABZ2J1E8</accession>
<dbReference type="Pfam" id="PF00582">
    <property type="entry name" value="Usp"/>
    <property type="match status" value="1"/>
</dbReference>
<evidence type="ECO:0000259" key="2">
    <source>
        <dbReference type="Pfam" id="PF00582"/>
    </source>
</evidence>
<keyword evidence="4" id="KW-1185">Reference proteome</keyword>
<protein>
    <submittedName>
        <fullName evidence="3">Universal stress protein</fullName>
    </submittedName>
</protein>
<evidence type="ECO:0000256" key="1">
    <source>
        <dbReference type="ARBA" id="ARBA00008791"/>
    </source>
</evidence>
<dbReference type="InterPro" id="IPR006016">
    <property type="entry name" value="UspA"/>
</dbReference>
<dbReference type="RefSeq" id="WP_338736813.1">
    <property type="nucleotide sequence ID" value="NZ_CP146612.1"/>
</dbReference>
<dbReference type="Gene3D" id="3.40.50.620">
    <property type="entry name" value="HUPs"/>
    <property type="match status" value="1"/>
</dbReference>
<feature type="domain" description="UspA" evidence="2">
    <location>
        <begin position="1"/>
        <end position="150"/>
    </location>
</feature>
<dbReference type="PANTHER" id="PTHR46268:SF6">
    <property type="entry name" value="UNIVERSAL STRESS PROTEIN UP12"/>
    <property type="match status" value="1"/>
</dbReference>
<dbReference type="PANTHER" id="PTHR46268">
    <property type="entry name" value="STRESS RESPONSE PROTEIN NHAX"/>
    <property type="match status" value="1"/>
</dbReference>
<sequence>MYERILVPLDGSKLAETVLTNVEDIMVKMAPETESEVTLLEVVSGLTYNALTRDRRAQVPLEEHELEEVKAEAMAYLNQTAAPLKAKGIKVTTMVAVGDVAEEIVKAAHEVKANIIAMSTHGFSGIKRWALGSIADRVVKISDIPTMVIRAKGG</sequence>
<dbReference type="CDD" id="cd00293">
    <property type="entry name" value="USP-like"/>
    <property type="match status" value="1"/>
</dbReference>
<name>A0ABZ2J1E8_9CHLR</name>
<dbReference type="InterPro" id="IPR014729">
    <property type="entry name" value="Rossmann-like_a/b/a_fold"/>
</dbReference>
<evidence type="ECO:0000313" key="4">
    <source>
        <dbReference type="Proteomes" id="UP001375370"/>
    </source>
</evidence>
<comment type="similarity">
    <text evidence="1">Belongs to the universal stress protein A family.</text>
</comment>
<dbReference type="SUPFAM" id="SSF52402">
    <property type="entry name" value="Adenine nucleotide alpha hydrolases-like"/>
    <property type="match status" value="1"/>
</dbReference>
<dbReference type="EMBL" id="CP146612">
    <property type="protein sequence ID" value="WWX24698.1"/>
    <property type="molecule type" value="Genomic_DNA"/>
</dbReference>